<reference evidence="3" key="2">
    <citation type="submission" date="2025-09" db="UniProtKB">
        <authorList>
            <consortium name="Ensembl"/>
        </authorList>
    </citation>
    <scope>IDENTIFICATION</scope>
</reference>
<feature type="chain" id="PRO_5034710056" description="C2 domain-containing protein" evidence="1">
    <location>
        <begin position="16"/>
        <end position="275"/>
    </location>
</feature>
<dbReference type="InterPro" id="IPR035892">
    <property type="entry name" value="C2_domain_sf"/>
</dbReference>
<dbReference type="Pfam" id="PF00168">
    <property type="entry name" value="C2"/>
    <property type="match status" value="1"/>
</dbReference>
<dbReference type="InterPro" id="IPR000008">
    <property type="entry name" value="C2_dom"/>
</dbReference>
<reference evidence="3" key="1">
    <citation type="submission" date="2025-08" db="UniProtKB">
        <authorList>
            <consortium name="Ensembl"/>
        </authorList>
    </citation>
    <scope>IDENTIFICATION</scope>
</reference>
<dbReference type="PROSITE" id="PS50004">
    <property type="entry name" value="C2"/>
    <property type="match status" value="1"/>
</dbReference>
<organism evidence="3 4">
    <name type="scientific">Eptatretus burgeri</name>
    <name type="common">Inshore hagfish</name>
    <dbReference type="NCBI Taxonomy" id="7764"/>
    <lineage>
        <taxon>Eukaryota</taxon>
        <taxon>Metazoa</taxon>
        <taxon>Chordata</taxon>
        <taxon>Craniata</taxon>
        <taxon>Vertebrata</taxon>
        <taxon>Cyclostomata</taxon>
        <taxon>Myxini</taxon>
        <taxon>Myxiniformes</taxon>
        <taxon>Myxinidae</taxon>
        <taxon>Eptatretinae</taxon>
        <taxon>Eptatretus</taxon>
    </lineage>
</organism>
<proteinExistence type="predicted"/>
<name>A0A8C4QHB0_EPTBU</name>
<keyword evidence="1" id="KW-0732">Signal</keyword>
<accession>A0A8C4QHB0</accession>
<dbReference type="Gene3D" id="2.60.40.150">
    <property type="entry name" value="C2 domain"/>
    <property type="match status" value="1"/>
</dbReference>
<evidence type="ECO:0000313" key="3">
    <source>
        <dbReference type="Ensembl" id="ENSEBUP00000014675.1"/>
    </source>
</evidence>
<dbReference type="AlphaFoldDB" id="A0A8C4QHB0"/>
<evidence type="ECO:0000313" key="4">
    <source>
        <dbReference type="Proteomes" id="UP000694388"/>
    </source>
</evidence>
<dbReference type="SUPFAM" id="SSF49562">
    <property type="entry name" value="C2 domain (Calcium/lipid-binding domain, CaLB)"/>
    <property type="match status" value="1"/>
</dbReference>
<dbReference type="Ensembl" id="ENSEBUT00000015251.1">
    <property type="protein sequence ID" value="ENSEBUP00000014675.1"/>
    <property type="gene ID" value="ENSEBUG00000009249.1"/>
</dbReference>
<dbReference type="SMART" id="SM00239">
    <property type="entry name" value="C2"/>
    <property type="match status" value="1"/>
</dbReference>
<feature type="signal peptide" evidence="1">
    <location>
        <begin position="1"/>
        <end position="15"/>
    </location>
</feature>
<sequence>MWSTLLGPRLAPALAAVTLVTPEPRNTAQDRPLTKLLSYRSLSAGPFRGFDMRSRDVFSKSDCFVRMSLPSATSEASSTKVVMNSNNPRWEESFQYEFLSGIKSILSLDIIDADLVQSDPIGSVLLDAESLSMDKKILRNFKFNEQGSRLEAQFLVEKSARTPCPVLTNDVLVARPCVEMDVTVCRVKNTTKEENGSWWFTKLFANTRAGAARGDPLRLQLTVPGSYEFQAETTLHVGPTLSWQENFSFNLDWGLGLQPEMHLLLHMEPKVYSSL</sequence>
<feature type="domain" description="C2" evidence="2">
    <location>
        <begin position="20"/>
        <end position="141"/>
    </location>
</feature>
<evidence type="ECO:0000259" key="2">
    <source>
        <dbReference type="PROSITE" id="PS50004"/>
    </source>
</evidence>
<evidence type="ECO:0000256" key="1">
    <source>
        <dbReference type="SAM" id="SignalP"/>
    </source>
</evidence>
<dbReference type="GeneTree" id="ENSGT01030000234606"/>
<dbReference type="Proteomes" id="UP000694388">
    <property type="component" value="Unplaced"/>
</dbReference>
<keyword evidence="4" id="KW-1185">Reference proteome</keyword>
<protein>
    <recommendedName>
        <fullName evidence="2">C2 domain-containing protein</fullName>
    </recommendedName>
</protein>